<organism evidence="2 3">
    <name type="scientific">Massariosphaeria phaeospora</name>
    <dbReference type="NCBI Taxonomy" id="100035"/>
    <lineage>
        <taxon>Eukaryota</taxon>
        <taxon>Fungi</taxon>
        <taxon>Dikarya</taxon>
        <taxon>Ascomycota</taxon>
        <taxon>Pezizomycotina</taxon>
        <taxon>Dothideomycetes</taxon>
        <taxon>Pleosporomycetidae</taxon>
        <taxon>Pleosporales</taxon>
        <taxon>Pleosporales incertae sedis</taxon>
        <taxon>Massariosphaeria</taxon>
    </lineage>
</organism>
<name>A0A7C8M6H2_9PLEO</name>
<feature type="compositionally biased region" description="Basic and acidic residues" evidence="1">
    <location>
        <begin position="56"/>
        <end position="78"/>
    </location>
</feature>
<evidence type="ECO:0000313" key="3">
    <source>
        <dbReference type="Proteomes" id="UP000481861"/>
    </source>
</evidence>
<protein>
    <submittedName>
        <fullName evidence="2">Uncharacterized protein</fullName>
    </submittedName>
</protein>
<keyword evidence="3" id="KW-1185">Reference proteome</keyword>
<sequence length="135" mass="14081">MALAVPASQLLRYASQPLRRQTALRPTSMHLRTFTLATGLRKDGPHPGGLSTNSKTKTDGFPDDKHAVNKATDSDKNNVQEANAASAMEAKGTGNGGNAVEERDAAGGQAKAKKEFPEAPDPAIGMQDQVGARGA</sequence>
<reference evidence="2 3" key="1">
    <citation type="submission" date="2020-01" db="EMBL/GenBank/DDBJ databases">
        <authorList>
            <consortium name="DOE Joint Genome Institute"/>
            <person name="Haridas S."/>
            <person name="Albert R."/>
            <person name="Binder M."/>
            <person name="Bloem J."/>
            <person name="Labutti K."/>
            <person name="Salamov A."/>
            <person name="Andreopoulos B."/>
            <person name="Baker S.E."/>
            <person name="Barry K."/>
            <person name="Bills G."/>
            <person name="Bluhm B.H."/>
            <person name="Cannon C."/>
            <person name="Castanera R."/>
            <person name="Culley D.E."/>
            <person name="Daum C."/>
            <person name="Ezra D."/>
            <person name="Gonzalez J.B."/>
            <person name="Henrissat B."/>
            <person name="Kuo A."/>
            <person name="Liang C."/>
            <person name="Lipzen A."/>
            <person name="Lutzoni F."/>
            <person name="Magnuson J."/>
            <person name="Mondo S."/>
            <person name="Nolan M."/>
            <person name="Ohm R."/>
            <person name="Pangilinan J."/>
            <person name="Park H.-J.H."/>
            <person name="Ramirez L."/>
            <person name="Alfaro M."/>
            <person name="Sun H."/>
            <person name="Tritt A."/>
            <person name="Yoshinaga Y."/>
            <person name="Zwiers L.-H.L."/>
            <person name="Turgeon B.G."/>
            <person name="Goodwin S.B."/>
            <person name="Spatafora J.W."/>
            <person name="Crous P.W."/>
            <person name="Grigoriev I.V."/>
        </authorList>
    </citation>
    <scope>NUCLEOTIDE SEQUENCE [LARGE SCALE GENOMIC DNA]</scope>
    <source>
        <strain evidence="2 3">CBS 611.86</strain>
    </source>
</reference>
<gene>
    <name evidence="2" type="ORF">BDV95DRAFT_587365</name>
</gene>
<dbReference type="Proteomes" id="UP000481861">
    <property type="component" value="Unassembled WGS sequence"/>
</dbReference>
<dbReference type="AlphaFoldDB" id="A0A7C8M6H2"/>
<comment type="caution">
    <text evidence="2">The sequence shown here is derived from an EMBL/GenBank/DDBJ whole genome shotgun (WGS) entry which is preliminary data.</text>
</comment>
<dbReference type="EMBL" id="JAADJZ010000036">
    <property type="protein sequence ID" value="KAF2865122.1"/>
    <property type="molecule type" value="Genomic_DNA"/>
</dbReference>
<accession>A0A7C8M6H2</accession>
<proteinExistence type="predicted"/>
<evidence type="ECO:0000256" key="1">
    <source>
        <dbReference type="SAM" id="MobiDB-lite"/>
    </source>
</evidence>
<feature type="region of interest" description="Disordered" evidence="1">
    <location>
        <begin position="37"/>
        <end position="135"/>
    </location>
</feature>
<dbReference type="OrthoDB" id="3945172at2759"/>
<evidence type="ECO:0000313" key="2">
    <source>
        <dbReference type="EMBL" id="KAF2865122.1"/>
    </source>
</evidence>